<dbReference type="PANTHER" id="PTHR10340">
    <property type="entry name" value="SPHINGOMYELIN PHOSPHODIESTERASE"/>
    <property type="match status" value="1"/>
</dbReference>
<dbReference type="InterPro" id="IPR041805">
    <property type="entry name" value="ASMase/PPN1_MPP"/>
</dbReference>
<proteinExistence type="predicted"/>
<reference evidence="5" key="2">
    <citation type="journal article" date="2023" name="IMA Fungus">
        <title>Comparative genomic study of the Penicillium genus elucidates a diverse pangenome and 15 lateral gene transfer events.</title>
        <authorList>
            <person name="Petersen C."/>
            <person name="Sorensen T."/>
            <person name="Nielsen M.R."/>
            <person name="Sondergaard T.E."/>
            <person name="Sorensen J.L."/>
            <person name="Fitzpatrick D.A."/>
            <person name="Frisvad J.C."/>
            <person name="Nielsen K.L."/>
        </authorList>
    </citation>
    <scope>NUCLEOTIDE SEQUENCE</scope>
    <source>
        <strain evidence="5">IBT 29677</strain>
    </source>
</reference>
<accession>A0A9W9VZX4</accession>
<dbReference type="EMBL" id="JAPZBU010000008">
    <property type="protein sequence ID" value="KAJ5392473.1"/>
    <property type="molecule type" value="Genomic_DNA"/>
</dbReference>
<dbReference type="Proteomes" id="UP001147747">
    <property type="component" value="Unassembled WGS sequence"/>
</dbReference>
<evidence type="ECO:0000256" key="3">
    <source>
        <dbReference type="SAM" id="SignalP"/>
    </source>
</evidence>
<evidence type="ECO:0000256" key="1">
    <source>
        <dbReference type="ARBA" id="ARBA00022801"/>
    </source>
</evidence>
<dbReference type="RefSeq" id="XP_056488151.1">
    <property type="nucleotide sequence ID" value="XM_056632600.1"/>
</dbReference>
<name>A0A9W9VZX4_9EURO</name>
<reference evidence="5" key="1">
    <citation type="submission" date="2022-12" db="EMBL/GenBank/DDBJ databases">
        <authorList>
            <person name="Petersen C."/>
        </authorList>
    </citation>
    <scope>NUCLEOTIDE SEQUENCE</scope>
    <source>
        <strain evidence="5">IBT 29677</strain>
    </source>
</reference>
<dbReference type="Gene3D" id="3.60.21.10">
    <property type="match status" value="1"/>
</dbReference>
<dbReference type="PANTHER" id="PTHR10340:SF34">
    <property type="entry name" value="SPHINGOMYELIN PHOSPHODIESTERASE"/>
    <property type="match status" value="1"/>
</dbReference>
<dbReference type="AlphaFoldDB" id="A0A9W9VZX4"/>
<dbReference type="Pfam" id="PF00149">
    <property type="entry name" value="Metallophos"/>
    <property type="match status" value="1"/>
</dbReference>
<sequence length="705" mass="78377">MKLAVLLVALAPVATTAAQHKSADDWITTIWDDFKNAVDCFSCQALLGGLKLVSGLGESFMEDVITGVCSISGAEDSDVCAGVIANEGPAVYYSLKNLKPGSHTAKTFCASLVGLCEFPKVRPYEISFPSPKPPTTRPLPSDKAPIKVVHFSDTHVDLSYEEGSNYDCSKPICCRAYTEKDAPGNTTSPCGPWGNSKCDPPHRLQESMMAAIAHINPAFSIYTGDVVAHDVWLVNKTEVLQDLNATYSSMENNLGLVYAALGNHDAAPLNLFPSDKIPSEYNPQWAYDALAEDWLTLTGIPSVQKASEYGSYSAVHPDSKLRIISYNSIFYYKYNFFSYTEPMEFDPNNQLDWLIAQLQEAEDAKQRVWLISHIPTGNSDHFRDHSHYFDQIIQRYDATIAALFFGHTHTDEFQLSYSNYKDRSWDTATAMGYVAPSMTPTSGPPSFRVYEIDPVTFGVMDFTQYIANITDPSLQTEPEWKPYYSAKADYGSKLSPAVKDAGIELTPAFWHNVTVAMEKDTSVFQDFWSRRTRGFNVPACTGDCISNEICALRGADAQYSCYKQAPGFSFEKRDGSGVSHLSEESFQQPECNHAGMAPLFAKISHRAKLARERGSRACINSRLLEYANHANSYAYRRRWSTVTKISSSNGLRGKGQMLDLRGNIHFFAPKARRSDTSDRLMTRLSHLFSAEQSCFTLLQTGLSEP</sequence>
<keyword evidence="2" id="KW-0325">Glycoprotein</keyword>
<evidence type="ECO:0000313" key="6">
    <source>
        <dbReference type="Proteomes" id="UP001147747"/>
    </source>
</evidence>
<dbReference type="GeneID" id="81371580"/>
<dbReference type="InterPro" id="IPR029052">
    <property type="entry name" value="Metallo-depent_PP-like"/>
</dbReference>
<evidence type="ECO:0000256" key="2">
    <source>
        <dbReference type="ARBA" id="ARBA00023180"/>
    </source>
</evidence>
<keyword evidence="6" id="KW-1185">Reference proteome</keyword>
<evidence type="ECO:0000313" key="5">
    <source>
        <dbReference type="EMBL" id="KAJ5392473.1"/>
    </source>
</evidence>
<dbReference type="GO" id="GO:0008081">
    <property type="term" value="F:phosphoric diester hydrolase activity"/>
    <property type="evidence" value="ECO:0007669"/>
    <property type="project" value="TreeGrafter"/>
</dbReference>
<feature type="domain" description="Calcineurin-like phosphoesterase" evidence="4">
    <location>
        <begin position="146"/>
        <end position="410"/>
    </location>
</feature>
<feature type="chain" id="PRO_5040891868" description="Calcineurin-like phosphoesterase domain-containing protein" evidence="3">
    <location>
        <begin position="19"/>
        <end position="705"/>
    </location>
</feature>
<dbReference type="SUPFAM" id="SSF56300">
    <property type="entry name" value="Metallo-dependent phosphatases"/>
    <property type="match status" value="1"/>
</dbReference>
<evidence type="ECO:0000259" key="4">
    <source>
        <dbReference type="Pfam" id="PF00149"/>
    </source>
</evidence>
<organism evidence="5 6">
    <name type="scientific">Penicillium cosmopolitanum</name>
    <dbReference type="NCBI Taxonomy" id="1131564"/>
    <lineage>
        <taxon>Eukaryota</taxon>
        <taxon>Fungi</taxon>
        <taxon>Dikarya</taxon>
        <taxon>Ascomycota</taxon>
        <taxon>Pezizomycotina</taxon>
        <taxon>Eurotiomycetes</taxon>
        <taxon>Eurotiomycetidae</taxon>
        <taxon>Eurotiales</taxon>
        <taxon>Aspergillaceae</taxon>
        <taxon>Penicillium</taxon>
    </lineage>
</organism>
<comment type="caution">
    <text evidence="5">The sequence shown here is derived from an EMBL/GenBank/DDBJ whole genome shotgun (WGS) entry which is preliminary data.</text>
</comment>
<dbReference type="CDD" id="cd00842">
    <property type="entry name" value="MPP_ASMase"/>
    <property type="match status" value="1"/>
</dbReference>
<dbReference type="InterPro" id="IPR004843">
    <property type="entry name" value="Calcineurin-like_PHP"/>
</dbReference>
<gene>
    <name evidence="5" type="ORF">N7509_007963</name>
</gene>
<protein>
    <recommendedName>
        <fullName evidence="4">Calcineurin-like phosphoesterase domain-containing protein</fullName>
    </recommendedName>
</protein>
<feature type="signal peptide" evidence="3">
    <location>
        <begin position="1"/>
        <end position="18"/>
    </location>
</feature>
<dbReference type="OrthoDB" id="282973at2759"/>
<keyword evidence="1" id="KW-0378">Hydrolase</keyword>
<keyword evidence="3" id="KW-0732">Signal</keyword>